<reference evidence="1" key="2">
    <citation type="journal article" date="2022" name="Microb. Genom.">
        <title>A chromosome-scale genome assembly of the tomato pathogen Cladosporium fulvum reveals a compartmentalized genome architecture and the presence of a dispensable chromosome.</title>
        <authorList>
            <person name="Zaccaron A.Z."/>
            <person name="Chen L.H."/>
            <person name="Samaras A."/>
            <person name="Stergiopoulos I."/>
        </authorList>
    </citation>
    <scope>NUCLEOTIDE SEQUENCE</scope>
    <source>
        <strain evidence="1">Race5_Kim</strain>
    </source>
</reference>
<dbReference type="GeneID" id="71983566"/>
<dbReference type="SUPFAM" id="SSF52833">
    <property type="entry name" value="Thioredoxin-like"/>
    <property type="match status" value="1"/>
</dbReference>
<accession>A0A9Q8LBX2</accession>
<dbReference type="InterPro" id="IPR036249">
    <property type="entry name" value="Thioredoxin-like_sf"/>
</dbReference>
<evidence type="ECO:0000313" key="1">
    <source>
        <dbReference type="EMBL" id="UJO14602.1"/>
    </source>
</evidence>
<reference evidence="1" key="1">
    <citation type="submission" date="2021-12" db="EMBL/GenBank/DDBJ databases">
        <authorList>
            <person name="Zaccaron A."/>
            <person name="Stergiopoulos I."/>
        </authorList>
    </citation>
    <scope>NUCLEOTIDE SEQUENCE</scope>
    <source>
        <strain evidence="1">Race5_Kim</strain>
    </source>
</reference>
<evidence type="ECO:0008006" key="3">
    <source>
        <dbReference type="Google" id="ProtNLM"/>
    </source>
</evidence>
<sequence length="180" mass="19937">MRVTTVLSALRSQCIAFRSVRSFATTRPAQAKNRIYPSRVRNEDELQTLLLASASTRIPLLTLWMTTWSRDCDEVSPIIRGLLEKDGIGEDKGSVGFVEVEMDSPDLGGVTGIAQRYMINKTPTLMAFDRQEPQIETKVSDLGQLKDKQFLTQWIEKEAARHGEGGAGGSLSGLFSLFGR</sequence>
<proteinExistence type="predicted"/>
<dbReference type="AlphaFoldDB" id="A0A9Q8LBX2"/>
<dbReference type="EMBL" id="CP090164">
    <property type="protein sequence ID" value="UJO14602.1"/>
    <property type="molecule type" value="Genomic_DNA"/>
</dbReference>
<dbReference type="OMA" id="SRQEAQF"/>
<name>A0A9Q8LBX2_PASFU</name>
<dbReference type="KEGG" id="ffu:CLAFUR5_03688"/>
<protein>
    <recommendedName>
        <fullName evidence="3">Thioredoxin domain-containing protein</fullName>
    </recommendedName>
</protein>
<evidence type="ECO:0000313" key="2">
    <source>
        <dbReference type="Proteomes" id="UP000756132"/>
    </source>
</evidence>
<keyword evidence="2" id="KW-1185">Reference proteome</keyword>
<organism evidence="1 2">
    <name type="scientific">Passalora fulva</name>
    <name type="common">Tomato leaf mold</name>
    <name type="synonym">Cladosporium fulvum</name>
    <dbReference type="NCBI Taxonomy" id="5499"/>
    <lineage>
        <taxon>Eukaryota</taxon>
        <taxon>Fungi</taxon>
        <taxon>Dikarya</taxon>
        <taxon>Ascomycota</taxon>
        <taxon>Pezizomycotina</taxon>
        <taxon>Dothideomycetes</taxon>
        <taxon>Dothideomycetidae</taxon>
        <taxon>Mycosphaerellales</taxon>
        <taxon>Mycosphaerellaceae</taxon>
        <taxon>Fulvia</taxon>
    </lineage>
</organism>
<dbReference type="OrthoDB" id="19690at2759"/>
<dbReference type="Proteomes" id="UP000756132">
    <property type="component" value="Chromosome 2"/>
</dbReference>
<dbReference type="Gene3D" id="3.40.30.10">
    <property type="entry name" value="Glutaredoxin"/>
    <property type="match status" value="1"/>
</dbReference>
<gene>
    <name evidence="1" type="ORF">CLAFUR5_03688</name>
</gene>
<dbReference type="RefSeq" id="XP_047758968.1">
    <property type="nucleotide sequence ID" value="XM_047902836.1"/>
</dbReference>